<evidence type="ECO:0000313" key="1">
    <source>
        <dbReference type="EMBL" id="GBN71004.1"/>
    </source>
</evidence>
<dbReference type="OrthoDB" id="1928at2759"/>
<dbReference type="Gene3D" id="3.30.310.50">
    <property type="entry name" value="Alpha-D-phosphohexomutase, C-terminal domain"/>
    <property type="match status" value="1"/>
</dbReference>
<proteinExistence type="predicted"/>
<gene>
    <name evidence="1" type="ORF">AVEN_56142_1</name>
</gene>
<reference evidence="1 2" key="1">
    <citation type="journal article" date="2019" name="Sci. Rep.">
        <title>Orb-weaving spider Araneus ventricosus genome elucidates the spidroin gene catalogue.</title>
        <authorList>
            <person name="Kono N."/>
            <person name="Nakamura H."/>
            <person name="Ohtoshi R."/>
            <person name="Moran D.A.P."/>
            <person name="Shinohara A."/>
            <person name="Yoshida Y."/>
            <person name="Fujiwara M."/>
            <person name="Mori M."/>
            <person name="Tomita M."/>
            <person name="Arakawa K."/>
        </authorList>
    </citation>
    <scope>NUCLEOTIDE SEQUENCE [LARGE SCALE GENOMIC DNA]</scope>
</reference>
<dbReference type="AlphaFoldDB" id="A0A4Y2R5J8"/>
<protein>
    <submittedName>
        <fullName evidence="1">Uncharacterized protein</fullName>
    </submittedName>
</protein>
<evidence type="ECO:0000313" key="2">
    <source>
        <dbReference type="Proteomes" id="UP000499080"/>
    </source>
</evidence>
<dbReference type="Proteomes" id="UP000499080">
    <property type="component" value="Unassembled WGS sequence"/>
</dbReference>
<sequence length="41" mass="4692">VPDRNVFLTTDAERKCVKPEGFQEALDKVVSELEKARAFVR</sequence>
<name>A0A4Y2R5J8_ARAVE</name>
<feature type="non-terminal residue" evidence="1">
    <location>
        <position position="1"/>
    </location>
</feature>
<accession>A0A4Y2R5J8</accession>
<keyword evidence="2" id="KW-1185">Reference proteome</keyword>
<organism evidence="1 2">
    <name type="scientific">Araneus ventricosus</name>
    <name type="common">Orbweaver spider</name>
    <name type="synonym">Epeira ventricosa</name>
    <dbReference type="NCBI Taxonomy" id="182803"/>
    <lineage>
        <taxon>Eukaryota</taxon>
        <taxon>Metazoa</taxon>
        <taxon>Ecdysozoa</taxon>
        <taxon>Arthropoda</taxon>
        <taxon>Chelicerata</taxon>
        <taxon>Arachnida</taxon>
        <taxon>Araneae</taxon>
        <taxon>Araneomorphae</taxon>
        <taxon>Entelegynae</taxon>
        <taxon>Araneoidea</taxon>
        <taxon>Araneidae</taxon>
        <taxon>Araneus</taxon>
    </lineage>
</organism>
<comment type="caution">
    <text evidence="1">The sequence shown here is derived from an EMBL/GenBank/DDBJ whole genome shotgun (WGS) entry which is preliminary data.</text>
</comment>
<dbReference type="EMBL" id="BGPR01142724">
    <property type="protein sequence ID" value="GBN71004.1"/>
    <property type="molecule type" value="Genomic_DNA"/>
</dbReference>